<keyword evidence="4" id="KW-0371">Homeobox</keyword>
<dbReference type="GO" id="GO:0005634">
    <property type="term" value="C:nucleus"/>
    <property type="evidence" value="ECO:0007669"/>
    <property type="project" value="UniProtKB-SubCell"/>
</dbReference>
<reference evidence="9" key="1">
    <citation type="submission" date="2015-08" db="UniProtKB">
        <authorList>
            <consortium name="WormBaseParasite"/>
        </authorList>
    </citation>
    <scope>IDENTIFICATION</scope>
</reference>
<evidence type="ECO:0000259" key="7">
    <source>
        <dbReference type="PROSITE" id="PS51042"/>
    </source>
</evidence>
<dbReference type="Gene3D" id="1.10.260.40">
    <property type="entry name" value="lambda repressor-like DNA-binding domains"/>
    <property type="match status" value="2"/>
</dbReference>
<evidence type="ECO:0000256" key="6">
    <source>
        <dbReference type="ARBA" id="ARBA00023242"/>
    </source>
</evidence>
<dbReference type="SUPFAM" id="SSF47413">
    <property type="entry name" value="lambda repressor-like DNA-binding domains"/>
    <property type="match status" value="2"/>
</dbReference>
<evidence type="ECO:0000256" key="5">
    <source>
        <dbReference type="ARBA" id="ARBA00023163"/>
    </source>
</evidence>
<dbReference type="Proteomes" id="UP000035681">
    <property type="component" value="Unplaced"/>
</dbReference>
<keyword evidence="6" id="KW-0539">Nucleus</keyword>
<feature type="domain" description="CUT" evidence="7">
    <location>
        <begin position="386"/>
        <end position="473"/>
    </location>
</feature>
<organism evidence="9">
    <name type="scientific">Strongyloides stercoralis</name>
    <name type="common">Threadworm</name>
    <dbReference type="NCBI Taxonomy" id="6248"/>
    <lineage>
        <taxon>Eukaryota</taxon>
        <taxon>Metazoa</taxon>
        <taxon>Ecdysozoa</taxon>
        <taxon>Nematoda</taxon>
        <taxon>Chromadorea</taxon>
        <taxon>Rhabditida</taxon>
        <taxon>Tylenchina</taxon>
        <taxon>Panagrolaimomorpha</taxon>
        <taxon>Strongyloidoidea</taxon>
        <taxon>Strongyloididae</taxon>
        <taxon>Strongyloides</taxon>
    </lineage>
</organism>
<dbReference type="Pfam" id="PF02376">
    <property type="entry name" value="CUT"/>
    <property type="match status" value="1"/>
</dbReference>
<evidence type="ECO:0000256" key="4">
    <source>
        <dbReference type="ARBA" id="ARBA00023155"/>
    </source>
</evidence>
<keyword evidence="3" id="KW-0238">DNA-binding</keyword>
<dbReference type="WBParaSite" id="SSTP_0000705600.1">
    <property type="protein sequence ID" value="SSTP_0000705600.1"/>
    <property type="gene ID" value="SSTP_0000705600"/>
</dbReference>
<dbReference type="AlphaFoldDB" id="A0A0K0EC48"/>
<evidence type="ECO:0000256" key="1">
    <source>
        <dbReference type="ARBA" id="ARBA00004123"/>
    </source>
</evidence>
<comment type="subcellular location">
    <subcellularLocation>
        <location evidence="1">Nucleus</location>
    </subcellularLocation>
</comment>
<sequence>MSDSTCAQTFNHIKTFANIYKDNIARENNDYNIRKTFYVAGNDLYDTLNDSFDSLFLKCNEIDVSNDIIHEFLNMCKEESFSDIMEELSRNVGNDLNSKLKGKLHAFITNKNNNKYTCNLNDKLSCPTINDEKSFLENLEITKNSENSNGIDIIKNDIDNYDEKGNLTIDNYTLCSTSNNILTDDEITEKIDELISNDLNRIENLELDVIKIVNKVKELSETFSFTLNIMSKIVVKVSLSAYYNFITYPKQWNELKEKLQIMAKRMFAFIINKNAILLLYNQFSKKIKRSVKQVILLPHPKTFLANNVSYIVDNSKRIINLPVTNDYDNKDITLENDKSYILNLCDLEVELNESSSSEKHIANNYGKTYYFENKNILISVIKDMPISSFKFVGHIDISELCIETKKHLKEFKMRRSTLAEQILGVSQKNIYTILTPRRGWGNLSIDGQELYIRLRAYLDCFEDIKSNLYNMEIEQKNINNMCEFKICENQLNNQNNIEEHLDNNIFETTSNTLKKSENNTLINIINIERMVNEIKKILFQNKINLETFTSTYVSCDKRIIEKIIFNPKECDLSSVEFNKCYLELKRFLQNQNTIKPNTNNKEFFLKDTEQIKKSSEKINNQNKRKFIFVPVKENFCNLSNKNLKRNLSEIENNLNDTKRLKVNKNVFNQTPHLQPYENFSNEKNLFNNNKAFPNFYFTPNDFNNRYLKVNINNNFTKSPSSIRSDNISNNPFTSTTSNNTSIMINHINNYNSHLPSIENSYIFHNDPIFNSFYKKIMSTDYLYNVSLKQIEILCLAWTYNPNPIKILSNYIGELTMLSNQTIETFYQKTNRLQDSIRYFQNNEIFRNSIRRCIIEYTTRKAFIIITSKFFEQLFNDNLIS</sequence>
<protein>
    <submittedName>
        <fullName evidence="9 10">CUT domain-containing protein</fullName>
    </submittedName>
</protein>
<keyword evidence="5" id="KW-0804">Transcription</keyword>
<evidence type="ECO:0000256" key="3">
    <source>
        <dbReference type="ARBA" id="ARBA00023125"/>
    </source>
</evidence>
<name>A0A0K0EC48_STRER</name>
<proteinExistence type="predicted"/>
<keyword evidence="2" id="KW-0805">Transcription regulation</keyword>
<evidence type="ECO:0000313" key="10">
    <source>
        <dbReference type="WBParaSite" id="TCONS_00012929.p1"/>
    </source>
</evidence>
<dbReference type="WBParaSite" id="TCONS_00012929.p1">
    <property type="protein sequence ID" value="TCONS_00012929.p1"/>
    <property type="gene ID" value="XLOC_008691"/>
</dbReference>
<evidence type="ECO:0000313" key="8">
    <source>
        <dbReference type="Proteomes" id="UP000035681"/>
    </source>
</evidence>
<evidence type="ECO:0000313" key="9">
    <source>
        <dbReference type="WBParaSite" id="SSTP_0000705600.1"/>
    </source>
</evidence>
<evidence type="ECO:0000256" key="2">
    <source>
        <dbReference type="ARBA" id="ARBA00023015"/>
    </source>
</evidence>
<dbReference type="InterPro" id="IPR003350">
    <property type="entry name" value="CUT_dom"/>
</dbReference>
<feature type="domain" description="CUT" evidence="7">
    <location>
        <begin position="198"/>
        <end position="285"/>
    </location>
</feature>
<dbReference type="STRING" id="6248.A0A0K0EC48"/>
<keyword evidence="8" id="KW-1185">Reference proteome</keyword>
<dbReference type="GO" id="GO:0003677">
    <property type="term" value="F:DNA binding"/>
    <property type="evidence" value="ECO:0007669"/>
    <property type="project" value="UniProtKB-KW"/>
</dbReference>
<dbReference type="PROSITE" id="PS51042">
    <property type="entry name" value="CUT"/>
    <property type="match status" value="2"/>
</dbReference>
<dbReference type="InterPro" id="IPR010982">
    <property type="entry name" value="Lambda_DNA-bd_dom_sf"/>
</dbReference>
<accession>A0A0K0EC48</accession>